<reference evidence="2 3" key="1">
    <citation type="submission" date="2020-08" db="EMBL/GenBank/DDBJ databases">
        <title>Novel species in genus Aeromicrobium.</title>
        <authorList>
            <person name="Zhang G."/>
        </authorList>
    </citation>
    <scope>NUCLEOTIDE SEQUENCE [LARGE SCALE GENOMIC DNA]</scope>
    <source>
        <strain evidence="3">zg-629</strain>
    </source>
</reference>
<protein>
    <submittedName>
        <fullName evidence="2">Flp family type IVb pilin</fullName>
    </submittedName>
</protein>
<feature type="transmembrane region" description="Helical" evidence="1">
    <location>
        <begin position="21"/>
        <end position="46"/>
    </location>
</feature>
<gene>
    <name evidence="2" type="ORF">H9L21_12105</name>
</gene>
<evidence type="ECO:0000256" key="1">
    <source>
        <dbReference type="SAM" id="Phobius"/>
    </source>
</evidence>
<accession>A0ABX6SY22</accession>
<keyword evidence="1" id="KW-0472">Membrane</keyword>
<keyword evidence="1" id="KW-1133">Transmembrane helix</keyword>
<keyword evidence="1" id="KW-0812">Transmembrane</keyword>
<evidence type="ECO:0000313" key="3">
    <source>
        <dbReference type="Proteomes" id="UP000515871"/>
    </source>
</evidence>
<proteinExistence type="predicted"/>
<dbReference type="EMBL" id="CP060587">
    <property type="protein sequence ID" value="QNL95998.1"/>
    <property type="molecule type" value="Genomic_DNA"/>
</dbReference>
<evidence type="ECO:0000313" key="2">
    <source>
        <dbReference type="EMBL" id="QNL95998.1"/>
    </source>
</evidence>
<organism evidence="2 3">
    <name type="scientific">Aeromicrobium senzhongii</name>
    <dbReference type="NCBI Taxonomy" id="2663859"/>
    <lineage>
        <taxon>Bacteria</taxon>
        <taxon>Bacillati</taxon>
        <taxon>Actinomycetota</taxon>
        <taxon>Actinomycetes</taxon>
        <taxon>Propionibacteriales</taxon>
        <taxon>Nocardioidaceae</taxon>
        <taxon>Aeromicrobium</taxon>
    </lineage>
</organism>
<keyword evidence="3" id="KW-1185">Reference proteome</keyword>
<sequence>MQPWIGSSPAERGASATEYALLVAGVAVILVGVIVFFGESLAASWLGVGALL</sequence>
<dbReference type="Proteomes" id="UP000515871">
    <property type="component" value="Chromosome"/>
</dbReference>
<name>A0ABX6SY22_9ACTN</name>